<dbReference type="Gramene" id="MELO3C019322.2.1">
    <property type="protein sequence ID" value="MELO3C019322.2.1"/>
    <property type="gene ID" value="MELO3C019322.2"/>
</dbReference>
<reference evidence="2" key="1">
    <citation type="submission" date="2023-03" db="UniProtKB">
        <authorList>
            <consortium name="EnsemblPlants"/>
        </authorList>
    </citation>
    <scope>IDENTIFICATION</scope>
</reference>
<proteinExistence type="predicted"/>
<accession>A0A9I9DJA1</accession>
<dbReference type="AlphaFoldDB" id="A0A9I9DJA1"/>
<organism evidence="2">
    <name type="scientific">Cucumis melo</name>
    <name type="common">Muskmelon</name>
    <dbReference type="NCBI Taxonomy" id="3656"/>
    <lineage>
        <taxon>Eukaryota</taxon>
        <taxon>Viridiplantae</taxon>
        <taxon>Streptophyta</taxon>
        <taxon>Embryophyta</taxon>
        <taxon>Tracheophyta</taxon>
        <taxon>Spermatophyta</taxon>
        <taxon>Magnoliopsida</taxon>
        <taxon>eudicotyledons</taxon>
        <taxon>Gunneridae</taxon>
        <taxon>Pentapetalae</taxon>
        <taxon>rosids</taxon>
        <taxon>fabids</taxon>
        <taxon>Cucurbitales</taxon>
        <taxon>Cucurbitaceae</taxon>
        <taxon>Benincaseae</taxon>
        <taxon>Cucumis</taxon>
    </lineage>
</organism>
<evidence type="ECO:0000313" key="2">
    <source>
        <dbReference type="EnsemblPlants" id="MELO3C019322.2.1"/>
    </source>
</evidence>
<name>A0A9I9DJA1_CUCME</name>
<dbReference type="EnsemblPlants" id="MELO3C019322.2.1">
    <property type="protein sequence ID" value="MELO3C019322.2.1"/>
    <property type="gene ID" value="MELO3C019322.2"/>
</dbReference>
<sequence>MDATSRRRRVEEIDRTRPEKGRNDDGLRIPNELCWTLRADEQTAPGLADRSI</sequence>
<protein>
    <submittedName>
        <fullName evidence="2">Uncharacterized protein</fullName>
    </submittedName>
</protein>
<evidence type="ECO:0000256" key="1">
    <source>
        <dbReference type="SAM" id="MobiDB-lite"/>
    </source>
</evidence>
<feature type="compositionally biased region" description="Basic and acidic residues" evidence="1">
    <location>
        <begin position="9"/>
        <end position="27"/>
    </location>
</feature>
<feature type="region of interest" description="Disordered" evidence="1">
    <location>
        <begin position="1"/>
        <end position="28"/>
    </location>
</feature>